<organism evidence="1 2">
    <name type="scientific">Liparis tanakae</name>
    <name type="common">Tanaka's snailfish</name>
    <dbReference type="NCBI Taxonomy" id="230148"/>
    <lineage>
        <taxon>Eukaryota</taxon>
        <taxon>Metazoa</taxon>
        <taxon>Chordata</taxon>
        <taxon>Craniata</taxon>
        <taxon>Vertebrata</taxon>
        <taxon>Euteleostomi</taxon>
        <taxon>Actinopterygii</taxon>
        <taxon>Neopterygii</taxon>
        <taxon>Teleostei</taxon>
        <taxon>Neoteleostei</taxon>
        <taxon>Acanthomorphata</taxon>
        <taxon>Eupercaria</taxon>
        <taxon>Perciformes</taxon>
        <taxon>Cottioidei</taxon>
        <taxon>Cottales</taxon>
        <taxon>Liparidae</taxon>
        <taxon>Liparis</taxon>
    </lineage>
</organism>
<comment type="caution">
    <text evidence="1">The sequence shown here is derived from an EMBL/GenBank/DDBJ whole genome shotgun (WGS) entry which is preliminary data.</text>
</comment>
<evidence type="ECO:0000313" key="1">
    <source>
        <dbReference type="EMBL" id="TNN43877.1"/>
    </source>
</evidence>
<sequence>MTLSRPLPELLLLRPANFPVKKEEDDRTEDEEVLLQFQSAISWCSGALHTETARDSLGNVITQGDDVQHLDQVDHGTRHLDRKKGKSLKNVCGLDSDFKLQRSRLSA</sequence>
<name>A0A4Z2FRK1_9TELE</name>
<dbReference type="EMBL" id="SRLO01000940">
    <property type="protein sequence ID" value="TNN43877.1"/>
    <property type="molecule type" value="Genomic_DNA"/>
</dbReference>
<reference evidence="1 2" key="1">
    <citation type="submission" date="2019-03" db="EMBL/GenBank/DDBJ databases">
        <title>First draft genome of Liparis tanakae, snailfish: a comprehensive survey of snailfish specific genes.</title>
        <authorList>
            <person name="Kim W."/>
            <person name="Song I."/>
            <person name="Jeong J.-H."/>
            <person name="Kim D."/>
            <person name="Kim S."/>
            <person name="Ryu S."/>
            <person name="Song J.Y."/>
            <person name="Lee S.K."/>
        </authorList>
    </citation>
    <scope>NUCLEOTIDE SEQUENCE [LARGE SCALE GENOMIC DNA]</scope>
    <source>
        <tissue evidence="1">Muscle</tissue>
    </source>
</reference>
<accession>A0A4Z2FRK1</accession>
<keyword evidence="2" id="KW-1185">Reference proteome</keyword>
<dbReference type="AlphaFoldDB" id="A0A4Z2FRK1"/>
<proteinExistence type="predicted"/>
<dbReference type="Proteomes" id="UP000314294">
    <property type="component" value="Unassembled WGS sequence"/>
</dbReference>
<protein>
    <submittedName>
        <fullName evidence="1">Uncharacterized protein</fullName>
    </submittedName>
</protein>
<gene>
    <name evidence="1" type="ORF">EYF80_045931</name>
</gene>
<evidence type="ECO:0000313" key="2">
    <source>
        <dbReference type="Proteomes" id="UP000314294"/>
    </source>
</evidence>